<sequence length="608" mass="66253">MGMDVRMDHLGIHPIHQTAAAAAAAASASNSNPSSVLVGVCLIAWMATTTCTSFLIPAKNAVAMTSTIAGMTQYLRLHWKHPNPIVDVRFRLKVSCATGHLEEEIIDHELSGEDCTQPSQSQSDIQFIAKTVESFKLADLYWLESCVMAYCKSESTQPVPSDDASGTSWTVKKLAFHRPTASYLLGCYTSCDGQYLHADNADASTDGNSPSIWANVPFRKDRCQYVDQVIATGQSPQELLDNIIAGSTSGINKWTLEYDIFESLQGDMYPKRSFSSTMLMCAVSRILPGEPMLMLTSNTTEVQADKVSFMIIETSSRLYFTKKLLACSAGVSDGSKHELQNLFRSSWARRPFQYSGAINLDVAITIVDILRDLVRSNNNPKTLRMLDPTCGSGTFLALALMMWGVDSNVEVTGIDSNPKCSLGTMHNLQHLFNISVGENAIVESSDVDGWLLALNSNSTRTPSRASIYSGNSVHLQTLIPDKKFDCAVANLPWNRNTFEFQEDLVDNECTNSRILRATAAALLPGSPLVVVSGGSQKGRQSVLFDTRRCLESIGFHVLGEATVPPQGFHLPLSAKKVDASQILESQGQALRSSDCLITVAVARSNLPL</sequence>
<dbReference type="AlphaFoldDB" id="A0ABD3N9G5"/>
<dbReference type="Gene3D" id="3.40.50.150">
    <property type="entry name" value="Vaccinia Virus protein VP39"/>
    <property type="match status" value="1"/>
</dbReference>
<proteinExistence type="predicted"/>
<comment type="caution">
    <text evidence="1">The sequence shown here is derived from an EMBL/GenBank/DDBJ whole genome shotgun (WGS) entry which is preliminary data.</text>
</comment>
<gene>
    <name evidence="1" type="ORF">ACHAWU_006058</name>
</gene>
<evidence type="ECO:0000313" key="2">
    <source>
        <dbReference type="Proteomes" id="UP001530293"/>
    </source>
</evidence>
<reference evidence="1 2" key="1">
    <citation type="submission" date="2024-10" db="EMBL/GenBank/DDBJ databases">
        <title>Updated reference genomes for cyclostephanoid diatoms.</title>
        <authorList>
            <person name="Roberts W.R."/>
            <person name="Alverson A.J."/>
        </authorList>
    </citation>
    <scope>NUCLEOTIDE SEQUENCE [LARGE SCALE GENOMIC DNA]</scope>
    <source>
        <strain evidence="1 2">AJA232-27</strain>
    </source>
</reference>
<dbReference type="Proteomes" id="UP001530293">
    <property type="component" value="Unassembled WGS sequence"/>
</dbReference>
<dbReference type="SUPFAM" id="SSF53335">
    <property type="entry name" value="S-adenosyl-L-methionine-dependent methyltransferases"/>
    <property type="match status" value="1"/>
</dbReference>
<accession>A0ABD3N9G5</accession>
<evidence type="ECO:0000313" key="1">
    <source>
        <dbReference type="EMBL" id="KAL3772632.1"/>
    </source>
</evidence>
<dbReference type="EMBL" id="JALLBG020000007">
    <property type="protein sequence ID" value="KAL3772632.1"/>
    <property type="molecule type" value="Genomic_DNA"/>
</dbReference>
<name>A0ABD3N9G5_9STRA</name>
<keyword evidence="2" id="KW-1185">Reference proteome</keyword>
<dbReference type="InterPro" id="IPR029063">
    <property type="entry name" value="SAM-dependent_MTases_sf"/>
</dbReference>
<organism evidence="1 2">
    <name type="scientific">Discostella pseudostelligera</name>
    <dbReference type="NCBI Taxonomy" id="259834"/>
    <lineage>
        <taxon>Eukaryota</taxon>
        <taxon>Sar</taxon>
        <taxon>Stramenopiles</taxon>
        <taxon>Ochrophyta</taxon>
        <taxon>Bacillariophyta</taxon>
        <taxon>Coscinodiscophyceae</taxon>
        <taxon>Thalassiosirophycidae</taxon>
        <taxon>Stephanodiscales</taxon>
        <taxon>Stephanodiscaceae</taxon>
        <taxon>Discostella</taxon>
    </lineage>
</organism>
<protein>
    <submittedName>
        <fullName evidence="1">Uncharacterized protein</fullName>
    </submittedName>
</protein>